<feature type="region of interest" description="Disordered" evidence="1">
    <location>
        <begin position="692"/>
        <end position="713"/>
    </location>
</feature>
<dbReference type="InterPro" id="IPR039719">
    <property type="entry name" value="FBXO28"/>
</dbReference>
<comment type="caution">
    <text evidence="3">The sequence shown here is derived from an EMBL/GenBank/DDBJ whole genome shotgun (WGS) entry which is preliminary data.</text>
</comment>
<gene>
    <name evidence="3" type="ORF">ESCO_000326</name>
</gene>
<feature type="compositionally biased region" description="Low complexity" evidence="1">
    <location>
        <begin position="78"/>
        <end position="98"/>
    </location>
</feature>
<reference evidence="3 4" key="1">
    <citation type="submission" date="2015-07" db="EMBL/GenBank/DDBJ databases">
        <title>The genome of the fungus Escovopsis weberi, a specialized disease agent of ant agriculture.</title>
        <authorList>
            <person name="de Man T.J."/>
            <person name="Stajich J.E."/>
            <person name="Kubicek C.P."/>
            <person name="Chenthamara K."/>
            <person name="Atanasova L."/>
            <person name="Druzhinina I.S."/>
            <person name="Birnbaum S."/>
            <person name="Barribeau S.M."/>
            <person name="Teiling C."/>
            <person name="Suen G."/>
            <person name="Currie C."/>
            <person name="Gerardo N.M."/>
        </authorList>
    </citation>
    <scope>NUCLEOTIDE SEQUENCE [LARGE SCALE GENOMIC DNA]</scope>
</reference>
<sequence>MASPERLLGWDELPDEILLHILSFLEPADIARLQPVSRKSRKLCLDNELWKRHCFHSSTWYRSLQRRRINLASASSSLASLDPTTTPTTTTTTTTTTTNPESAAAVTIPSTHSNGAVGGGDDHHDNNVDNDNDDHGDNHHQHHHHYYDDDDAAATKIAPSEPAMPPRWRELQDLANWDPSFPGERVSWYDEYIQRCVPPSVNWLETPRIRDRECAAIIEARGVDLYHPYGGGDGLGTMLAVSPLDDGSVCLWDVNGTRTRAGAVLVRSRQDILFADGPGSQNLRRSKRVDTGVTECVRVDNYAHRAYFAVQSNLFEIDLERLDVVSRETFEWSISTLSPISPGVPLTVGTSLGIHLHDFRARARPRTRDAVERVDGPGSGPGSASRSGSGSSEEANPFWAIFDPRPLPPYAPLSQPTPLSIVHLPEPGPYGLVSHDIYVSGRFTSILHYDRRKFPNIAGSIHSGATVNSMVALPHPLSLLDNELRRSGELTAEQVGRSKAASHGRTLIAGGIYKSKGSLEMYGLSPGQGESAHGEVMQQDSALKNRSTAASSSILSVANHGTKIVFSDGSGQLRWFERDGTTEIGSLAIGSCGADKGSSSLFASLYASAGELARKVVSTRGRRGAGEERSSKAHLYHVDNDDTGNKNNDDNNNDDENDDDDDRDDRDDINNDNVLFWTGERLGMVTFTPRPRFRSEDFEAADDGDEDGREYADQMRGALEQQADEARFMNRFGGA</sequence>
<dbReference type="SUPFAM" id="SSF81383">
    <property type="entry name" value="F-box domain"/>
    <property type="match status" value="1"/>
</dbReference>
<dbReference type="PANTHER" id="PTHR13252:SF9">
    <property type="entry name" value="F-BOX ONLY PROTEIN 28"/>
    <property type="match status" value="1"/>
</dbReference>
<proteinExistence type="predicted"/>
<evidence type="ECO:0000313" key="3">
    <source>
        <dbReference type="EMBL" id="KOS19797.1"/>
    </source>
</evidence>
<dbReference type="PROSITE" id="PS50181">
    <property type="entry name" value="FBOX"/>
    <property type="match status" value="1"/>
</dbReference>
<feature type="compositionally biased region" description="Acidic residues" evidence="1">
    <location>
        <begin position="698"/>
        <end position="708"/>
    </location>
</feature>
<feature type="compositionally biased region" description="Acidic residues" evidence="1">
    <location>
        <begin position="651"/>
        <end position="667"/>
    </location>
</feature>
<feature type="compositionally biased region" description="Basic and acidic residues" evidence="1">
    <location>
        <begin position="624"/>
        <end position="649"/>
    </location>
</feature>
<evidence type="ECO:0000259" key="2">
    <source>
        <dbReference type="PROSITE" id="PS50181"/>
    </source>
</evidence>
<feature type="domain" description="F-box" evidence="2">
    <location>
        <begin position="7"/>
        <end position="53"/>
    </location>
</feature>
<dbReference type="AlphaFoldDB" id="A0A0M8MZ51"/>
<dbReference type="STRING" id="150374.A0A0M8MZ51"/>
<feature type="region of interest" description="Disordered" evidence="1">
    <location>
        <begin position="618"/>
        <end position="668"/>
    </location>
</feature>
<name>A0A0M8MZ51_ESCWE</name>
<accession>A0A0M8MZ51</accession>
<feature type="region of interest" description="Disordered" evidence="1">
    <location>
        <begin position="363"/>
        <end position="394"/>
    </location>
</feature>
<feature type="compositionally biased region" description="Basic and acidic residues" evidence="1">
    <location>
        <begin position="120"/>
        <end position="139"/>
    </location>
</feature>
<dbReference type="EMBL" id="LGSR01000020">
    <property type="protein sequence ID" value="KOS19797.1"/>
    <property type="molecule type" value="Genomic_DNA"/>
</dbReference>
<feature type="region of interest" description="Disordered" evidence="1">
    <location>
        <begin position="78"/>
        <end position="145"/>
    </location>
</feature>
<keyword evidence="4" id="KW-1185">Reference proteome</keyword>
<evidence type="ECO:0000256" key="1">
    <source>
        <dbReference type="SAM" id="MobiDB-lite"/>
    </source>
</evidence>
<dbReference type="InterPro" id="IPR036047">
    <property type="entry name" value="F-box-like_dom_sf"/>
</dbReference>
<protein>
    <recommendedName>
        <fullName evidence="2">F-box domain-containing protein</fullName>
    </recommendedName>
</protein>
<organism evidence="3 4">
    <name type="scientific">Escovopsis weberi</name>
    <dbReference type="NCBI Taxonomy" id="150374"/>
    <lineage>
        <taxon>Eukaryota</taxon>
        <taxon>Fungi</taxon>
        <taxon>Dikarya</taxon>
        <taxon>Ascomycota</taxon>
        <taxon>Pezizomycotina</taxon>
        <taxon>Sordariomycetes</taxon>
        <taxon>Hypocreomycetidae</taxon>
        <taxon>Hypocreales</taxon>
        <taxon>Hypocreaceae</taxon>
        <taxon>Escovopsis</taxon>
    </lineage>
</organism>
<feature type="compositionally biased region" description="Basic and acidic residues" evidence="1">
    <location>
        <begin position="363"/>
        <end position="375"/>
    </location>
</feature>
<dbReference type="Pfam" id="PF12937">
    <property type="entry name" value="F-box-like"/>
    <property type="match status" value="1"/>
</dbReference>
<dbReference type="Proteomes" id="UP000053831">
    <property type="component" value="Unassembled WGS sequence"/>
</dbReference>
<feature type="compositionally biased region" description="Low complexity" evidence="1">
    <location>
        <begin position="382"/>
        <end position="392"/>
    </location>
</feature>
<dbReference type="Gene3D" id="1.20.1280.50">
    <property type="match status" value="1"/>
</dbReference>
<dbReference type="OrthoDB" id="3219396at2759"/>
<dbReference type="GO" id="GO:0000209">
    <property type="term" value="P:protein polyubiquitination"/>
    <property type="evidence" value="ECO:0007669"/>
    <property type="project" value="TreeGrafter"/>
</dbReference>
<dbReference type="PANTHER" id="PTHR13252">
    <property type="entry name" value="F-BOX ONLY PROTEIN 28"/>
    <property type="match status" value="1"/>
</dbReference>
<dbReference type="InterPro" id="IPR001810">
    <property type="entry name" value="F-box_dom"/>
</dbReference>
<dbReference type="SMART" id="SM00256">
    <property type="entry name" value="FBOX"/>
    <property type="match status" value="1"/>
</dbReference>
<evidence type="ECO:0000313" key="4">
    <source>
        <dbReference type="Proteomes" id="UP000053831"/>
    </source>
</evidence>